<feature type="compositionally biased region" description="Polar residues" evidence="1">
    <location>
        <begin position="152"/>
        <end position="189"/>
    </location>
</feature>
<feature type="region of interest" description="Disordered" evidence="1">
    <location>
        <begin position="91"/>
        <end position="128"/>
    </location>
</feature>
<comment type="caution">
    <text evidence="3">The sequence shown here is derived from an EMBL/GenBank/DDBJ whole genome shotgun (WGS) entry which is preliminary data.</text>
</comment>
<feature type="region of interest" description="Disordered" evidence="1">
    <location>
        <begin position="149"/>
        <end position="253"/>
    </location>
</feature>
<feature type="transmembrane region" description="Helical" evidence="2">
    <location>
        <begin position="25"/>
        <end position="55"/>
    </location>
</feature>
<accession>A0A5B7HNC9</accession>
<evidence type="ECO:0000313" key="4">
    <source>
        <dbReference type="Proteomes" id="UP000324222"/>
    </source>
</evidence>
<gene>
    <name evidence="3" type="ORF">E2C01_064961</name>
</gene>
<keyword evidence="2" id="KW-0812">Transmembrane</keyword>
<organism evidence="3 4">
    <name type="scientific">Portunus trituberculatus</name>
    <name type="common">Swimming crab</name>
    <name type="synonym">Neptunus trituberculatus</name>
    <dbReference type="NCBI Taxonomy" id="210409"/>
    <lineage>
        <taxon>Eukaryota</taxon>
        <taxon>Metazoa</taxon>
        <taxon>Ecdysozoa</taxon>
        <taxon>Arthropoda</taxon>
        <taxon>Crustacea</taxon>
        <taxon>Multicrustacea</taxon>
        <taxon>Malacostraca</taxon>
        <taxon>Eumalacostraca</taxon>
        <taxon>Eucarida</taxon>
        <taxon>Decapoda</taxon>
        <taxon>Pleocyemata</taxon>
        <taxon>Brachyura</taxon>
        <taxon>Eubrachyura</taxon>
        <taxon>Portunoidea</taxon>
        <taxon>Portunidae</taxon>
        <taxon>Portuninae</taxon>
        <taxon>Portunus</taxon>
    </lineage>
</organism>
<evidence type="ECO:0000313" key="3">
    <source>
        <dbReference type="EMBL" id="MPC70707.1"/>
    </source>
</evidence>
<evidence type="ECO:0000256" key="1">
    <source>
        <dbReference type="SAM" id="MobiDB-lite"/>
    </source>
</evidence>
<sequence length="299" mass="32450">MSEGGGSSAAPHGGKMRLSPCLMPWFASLVWVQLGCVCCITAMMFIFFMLLYWAIPRDEDSPRPLTLSHDADQASSVGPWVKEQIPNLDAKPVSSNVKHPQDAAAPVKSSSPPTRISHKSSNSHLHHLILPPNPLPSTTTHALLSTTITTSHVPPSTTITGSHNRFTTSSSTPSLLNMTSRPGTNSIADSQKILPFHTDTRGPLPLSISQSTGVSADENDNSETAFSGRSSSGTRHFSLSSASPEGRPSSSLVDLKSHIREMLSKVREIDTRFVRRDEVVVRRVVREDAIVEKQEEEVP</sequence>
<dbReference type="EMBL" id="VSRR010031571">
    <property type="protein sequence ID" value="MPC70707.1"/>
    <property type="molecule type" value="Genomic_DNA"/>
</dbReference>
<proteinExistence type="predicted"/>
<name>A0A5B7HNC9_PORTR</name>
<keyword evidence="2" id="KW-1133">Transmembrane helix</keyword>
<dbReference type="AlphaFoldDB" id="A0A5B7HNC9"/>
<keyword evidence="2" id="KW-0472">Membrane</keyword>
<feature type="compositionally biased region" description="Polar residues" evidence="1">
    <location>
        <begin position="222"/>
        <end position="237"/>
    </location>
</feature>
<dbReference type="Proteomes" id="UP000324222">
    <property type="component" value="Unassembled WGS sequence"/>
</dbReference>
<reference evidence="3 4" key="1">
    <citation type="submission" date="2019-05" db="EMBL/GenBank/DDBJ databases">
        <title>Another draft genome of Portunus trituberculatus and its Hox gene families provides insights of decapod evolution.</title>
        <authorList>
            <person name="Jeong J.-H."/>
            <person name="Song I."/>
            <person name="Kim S."/>
            <person name="Choi T."/>
            <person name="Kim D."/>
            <person name="Ryu S."/>
            <person name="Kim W."/>
        </authorList>
    </citation>
    <scope>NUCLEOTIDE SEQUENCE [LARGE SCALE GENOMIC DNA]</scope>
    <source>
        <tissue evidence="3">Muscle</tissue>
    </source>
</reference>
<keyword evidence="4" id="KW-1185">Reference proteome</keyword>
<evidence type="ECO:0000256" key="2">
    <source>
        <dbReference type="SAM" id="Phobius"/>
    </source>
</evidence>
<protein>
    <submittedName>
        <fullName evidence="3">Uncharacterized protein</fullName>
    </submittedName>
</protein>
<feature type="compositionally biased region" description="Low complexity" evidence="1">
    <location>
        <begin position="238"/>
        <end position="252"/>
    </location>
</feature>